<dbReference type="Proteomes" id="UP001432322">
    <property type="component" value="Unassembled WGS sequence"/>
</dbReference>
<name>A0AAV5VS68_9BILA</name>
<evidence type="ECO:0000256" key="1">
    <source>
        <dbReference type="SAM" id="MobiDB-lite"/>
    </source>
</evidence>
<evidence type="ECO:0000313" key="3">
    <source>
        <dbReference type="Proteomes" id="UP001432322"/>
    </source>
</evidence>
<dbReference type="EMBL" id="BTSY01000004">
    <property type="protein sequence ID" value="GMT22537.1"/>
    <property type="molecule type" value="Genomic_DNA"/>
</dbReference>
<comment type="caution">
    <text evidence="2">The sequence shown here is derived from an EMBL/GenBank/DDBJ whole genome shotgun (WGS) entry which is preliminary data.</text>
</comment>
<accession>A0AAV5VS68</accession>
<keyword evidence="3" id="KW-1185">Reference proteome</keyword>
<evidence type="ECO:0000313" key="2">
    <source>
        <dbReference type="EMBL" id="GMT22537.1"/>
    </source>
</evidence>
<feature type="compositionally biased region" description="Polar residues" evidence="1">
    <location>
        <begin position="59"/>
        <end position="71"/>
    </location>
</feature>
<sequence length="163" mass="18062">GNVTKVKVPARCAAAPALQHRQEEEETKARSYFSPHASVSSSKSSSHSHRSEEQHPNWARSNSLRSQQQYNAAGIVALPSNFAKGGSVSGRRVEKRHSVKTMSMGMRGRQEDKTTKDRRRSNSSVRDVVPAFFNRITNAVRRKSAERKSPGRLTSPPSRHANG</sequence>
<feature type="region of interest" description="Disordered" evidence="1">
    <location>
        <begin position="1"/>
        <end position="163"/>
    </location>
</feature>
<feature type="compositionally biased region" description="Basic and acidic residues" evidence="1">
    <location>
        <begin position="20"/>
        <end position="29"/>
    </location>
</feature>
<proteinExistence type="predicted"/>
<reference evidence="2" key="1">
    <citation type="submission" date="2023-10" db="EMBL/GenBank/DDBJ databases">
        <title>Genome assembly of Pristionchus species.</title>
        <authorList>
            <person name="Yoshida K."/>
            <person name="Sommer R.J."/>
        </authorList>
    </citation>
    <scope>NUCLEOTIDE SEQUENCE</scope>
    <source>
        <strain evidence="2">RS5133</strain>
    </source>
</reference>
<organism evidence="2 3">
    <name type="scientific">Pristionchus fissidentatus</name>
    <dbReference type="NCBI Taxonomy" id="1538716"/>
    <lineage>
        <taxon>Eukaryota</taxon>
        <taxon>Metazoa</taxon>
        <taxon>Ecdysozoa</taxon>
        <taxon>Nematoda</taxon>
        <taxon>Chromadorea</taxon>
        <taxon>Rhabditida</taxon>
        <taxon>Rhabditina</taxon>
        <taxon>Diplogasteromorpha</taxon>
        <taxon>Diplogasteroidea</taxon>
        <taxon>Neodiplogasteridae</taxon>
        <taxon>Pristionchus</taxon>
    </lineage>
</organism>
<dbReference type="AlphaFoldDB" id="A0AAV5VS68"/>
<gene>
    <name evidence="2" type="ORF">PFISCL1PPCAC_13834</name>
</gene>
<feature type="non-terminal residue" evidence="2">
    <location>
        <position position="1"/>
    </location>
</feature>
<protein>
    <submittedName>
        <fullName evidence="2">Uncharacterized protein</fullName>
    </submittedName>
</protein>
<feature type="compositionally biased region" description="Low complexity" evidence="1">
    <location>
        <begin position="34"/>
        <end position="45"/>
    </location>
</feature>